<dbReference type="InterPro" id="IPR027417">
    <property type="entry name" value="P-loop_NTPase"/>
</dbReference>
<proteinExistence type="predicted"/>
<evidence type="ECO:0000259" key="8">
    <source>
        <dbReference type="PROSITE" id="PS50893"/>
    </source>
</evidence>
<dbReference type="SUPFAM" id="SSF90123">
    <property type="entry name" value="ABC transporter transmembrane region"/>
    <property type="match status" value="1"/>
</dbReference>
<name>A0A9D1GU97_9FIRM</name>
<dbReference type="PANTHER" id="PTHR43394:SF1">
    <property type="entry name" value="ATP-BINDING CASSETTE SUB-FAMILY B MEMBER 10, MITOCHONDRIAL"/>
    <property type="match status" value="1"/>
</dbReference>
<feature type="transmembrane region" description="Helical" evidence="7">
    <location>
        <begin position="78"/>
        <end position="103"/>
    </location>
</feature>
<reference evidence="10" key="2">
    <citation type="journal article" date="2021" name="PeerJ">
        <title>Extensive microbial diversity within the chicken gut microbiome revealed by metagenomics and culture.</title>
        <authorList>
            <person name="Gilroy R."/>
            <person name="Ravi A."/>
            <person name="Getino M."/>
            <person name="Pursley I."/>
            <person name="Horton D.L."/>
            <person name="Alikhan N.F."/>
            <person name="Baker D."/>
            <person name="Gharbi K."/>
            <person name="Hall N."/>
            <person name="Watson M."/>
            <person name="Adriaenssens E.M."/>
            <person name="Foster-Nyarko E."/>
            <person name="Jarju S."/>
            <person name="Secka A."/>
            <person name="Antonio M."/>
            <person name="Oren A."/>
            <person name="Chaudhuri R.R."/>
            <person name="La Ragione R."/>
            <person name="Hildebrand F."/>
            <person name="Pallen M.J."/>
        </authorList>
    </citation>
    <scope>NUCLEOTIDE SEQUENCE</scope>
    <source>
        <strain evidence="10">CHK33-4379</strain>
    </source>
</reference>
<feature type="transmembrane region" description="Helical" evidence="7">
    <location>
        <begin position="41"/>
        <end position="66"/>
    </location>
</feature>
<dbReference type="Pfam" id="PF00664">
    <property type="entry name" value="ABC_membrane"/>
    <property type="match status" value="1"/>
</dbReference>
<comment type="caution">
    <text evidence="10">The sequence shown here is derived from an EMBL/GenBank/DDBJ whole genome shotgun (WGS) entry which is preliminary data.</text>
</comment>
<dbReference type="InterPro" id="IPR039421">
    <property type="entry name" value="Type_1_exporter"/>
</dbReference>
<keyword evidence="2 7" id="KW-0812">Transmembrane</keyword>
<feature type="domain" description="ABC transporter" evidence="8">
    <location>
        <begin position="359"/>
        <end position="597"/>
    </location>
</feature>
<evidence type="ECO:0000256" key="4">
    <source>
        <dbReference type="ARBA" id="ARBA00022840"/>
    </source>
</evidence>
<sequence>MLKKIVEKLKNRSNQSLKSTFKATKYMMRIVWNIPEGKKYIFLNSFISILTAVLPLVLVCMPGLIINELTGERRTDVLLMYIGITVGIPFIQGVVISSLNVYLNNLRYNFMVRVKVDYINHCADMDLESMENPDIQILRERAEETTSESLSTFEHLSGLASAIISVVMCVSIISVLNPWLLALVIVVVIINYTNSKWLEKKSYEMNFEIGKLNRFGWPVMNYLSDLRYAKEVRLYHLKDYFIKLYRDKRMEAGEYGKKTSAYMAKNGLIGSTVALIQNVLLYGYFVYQVIIGALAVGDMTIYMGAISQFTSSLGNVMRQYLNLSMLSLRVQELMRFMEIPLKNLHSGSDTPKFDSDSVIEFKNVSFRYPGSEKYALKNLSITIRGGERLCIVGENGSGKSTFVKLLTRLYLPTEGEILLNGKNINEYDYLQYNRLFSSAFQDFALYNISLAENIVMADGYDFERLETVVKESGLSSLVKSNKNGYDTIIYKWYDPEGIEPSGGEGQRIAIARASYHGGDIFILDEPTAALDPNAEYEIYTQFNNMITGKCAILITHRLSAVQLADKVAVFDEGHVAEYGTHKELYEKGGIYTDMFDKQAKFYRDEPQTETASEAASEE</sequence>
<dbReference type="GO" id="GO:0016887">
    <property type="term" value="F:ATP hydrolysis activity"/>
    <property type="evidence" value="ECO:0007669"/>
    <property type="project" value="InterPro"/>
</dbReference>
<dbReference type="PANTHER" id="PTHR43394">
    <property type="entry name" value="ATP-DEPENDENT PERMEASE MDL1, MITOCHONDRIAL"/>
    <property type="match status" value="1"/>
</dbReference>
<dbReference type="AlphaFoldDB" id="A0A9D1GU97"/>
<dbReference type="PROSITE" id="PS50893">
    <property type="entry name" value="ABC_TRANSPORTER_2"/>
    <property type="match status" value="1"/>
</dbReference>
<dbReference type="GO" id="GO:0005524">
    <property type="term" value="F:ATP binding"/>
    <property type="evidence" value="ECO:0007669"/>
    <property type="project" value="UniProtKB-KW"/>
</dbReference>
<evidence type="ECO:0000256" key="2">
    <source>
        <dbReference type="ARBA" id="ARBA00022692"/>
    </source>
</evidence>
<dbReference type="GO" id="GO:0015421">
    <property type="term" value="F:ABC-type oligopeptide transporter activity"/>
    <property type="evidence" value="ECO:0007669"/>
    <property type="project" value="TreeGrafter"/>
</dbReference>
<dbReference type="EMBL" id="DVLL01000021">
    <property type="protein sequence ID" value="HIT59179.1"/>
    <property type="molecule type" value="Genomic_DNA"/>
</dbReference>
<evidence type="ECO:0000256" key="5">
    <source>
        <dbReference type="ARBA" id="ARBA00022989"/>
    </source>
</evidence>
<dbReference type="Proteomes" id="UP000824136">
    <property type="component" value="Unassembled WGS sequence"/>
</dbReference>
<dbReference type="Gene3D" id="1.20.1560.10">
    <property type="entry name" value="ABC transporter type 1, transmembrane domain"/>
    <property type="match status" value="1"/>
</dbReference>
<evidence type="ECO:0000256" key="7">
    <source>
        <dbReference type="SAM" id="Phobius"/>
    </source>
</evidence>
<dbReference type="InterPro" id="IPR011527">
    <property type="entry name" value="ABC1_TM_dom"/>
</dbReference>
<comment type="subcellular location">
    <subcellularLocation>
        <location evidence="1">Cell membrane</location>
        <topology evidence="1">Multi-pass membrane protein</topology>
    </subcellularLocation>
</comment>
<keyword evidence="4 10" id="KW-0067">ATP-binding</keyword>
<reference evidence="10" key="1">
    <citation type="submission" date="2020-10" db="EMBL/GenBank/DDBJ databases">
        <authorList>
            <person name="Gilroy R."/>
        </authorList>
    </citation>
    <scope>NUCLEOTIDE SEQUENCE</scope>
    <source>
        <strain evidence="10">CHK33-4379</strain>
    </source>
</reference>
<dbReference type="InterPro" id="IPR036640">
    <property type="entry name" value="ABC1_TM_sf"/>
</dbReference>
<dbReference type="GO" id="GO:0005886">
    <property type="term" value="C:plasma membrane"/>
    <property type="evidence" value="ECO:0007669"/>
    <property type="project" value="UniProtKB-SubCell"/>
</dbReference>
<evidence type="ECO:0000313" key="10">
    <source>
        <dbReference type="EMBL" id="HIT59179.1"/>
    </source>
</evidence>
<protein>
    <submittedName>
        <fullName evidence="10">ABC transporter ATP-binding protein</fullName>
    </submittedName>
</protein>
<keyword evidence="5 7" id="KW-1133">Transmembrane helix</keyword>
<feature type="transmembrane region" description="Helical" evidence="7">
    <location>
        <begin position="159"/>
        <end position="192"/>
    </location>
</feature>
<evidence type="ECO:0000256" key="1">
    <source>
        <dbReference type="ARBA" id="ARBA00004651"/>
    </source>
</evidence>
<dbReference type="InterPro" id="IPR003593">
    <property type="entry name" value="AAA+_ATPase"/>
</dbReference>
<dbReference type="Gene3D" id="3.40.50.300">
    <property type="entry name" value="P-loop containing nucleotide triphosphate hydrolases"/>
    <property type="match status" value="1"/>
</dbReference>
<keyword evidence="3" id="KW-0547">Nucleotide-binding</keyword>
<dbReference type="PROSITE" id="PS50929">
    <property type="entry name" value="ABC_TM1F"/>
    <property type="match status" value="1"/>
</dbReference>
<evidence type="ECO:0000259" key="9">
    <source>
        <dbReference type="PROSITE" id="PS50929"/>
    </source>
</evidence>
<feature type="domain" description="ABC transmembrane type-1" evidence="9">
    <location>
        <begin position="46"/>
        <end position="325"/>
    </location>
</feature>
<evidence type="ECO:0000313" key="11">
    <source>
        <dbReference type="Proteomes" id="UP000824136"/>
    </source>
</evidence>
<evidence type="ECO:0000256" key="6">
    <source>
        <dbReference type="ARBA" id="ARBA00023136"/>
    </source>
</evidence>
<accession>A0A9D1GU97</accession>
<organism evidence="10 11">
    <name type="scientific">Candidatus Faeciplasma pullistercoris</name>
    <dbReference type="NCBI Taxonomy" id="2840800"/>
    <lineage>
        <taxon>Bacteria</taxon>
        <taxon>Bacillati</taxon>
        <taxon>Bacillota</taxon>
        <taxon>Clostridia</taxon>
        <taxon>Eubacteriales</taxon>
        <taxon>Oscillospiraceae</taxon>
        <taxon>Oscillospiraceae incertae sedis</taxon>
        <taxon>Candidatus Faeciplasma</taxon>
    </lineage>
</organism>
<keyword evidence="6 7" id="KW-0472">Membrane</keyword>
<dbReference type="InterPro" id="IPR003439">
    <property type="entry name" value="ABC_transporter-like_ATP-bd"/>
</dbReference>
<feature type="transmembrane region" description="Helical" evidence="7">
    <location>
        <begin position="267"/>
        <end position="287"/>
    </location>
</feature>
<evidence type="ECO:0000256" key="3">
    <source>
        <dbReference type="ARBA" id="ARBA00022741"/>
    </source>
</evidence>
<gene>
    <name evidence="10" type="ORF">IAC39_05680</name>
</gene>
<dbReference type="SMART" id="SM00382">
    <property type="entry name" value="AAA"/>
    <property type="match status" value="1"/>
</dbReference>
<dbReference type="SUPFAM" id="SSF52540">
    <property type="entry name" value="P-loop containing nucleoside triphosphate hydrolases"/>
    <property type="match status" value="1"/>
</dbReference>
<dbReference type="Pfam" id="PF00005">
    <property type="entry name" value="ABC_tran"/>
    <property type="match status" value="1"/>
</dbReference>